<dbReference type="InterPro" id="IPR029044">
    <property type="entry name" value="Nucleotide-diphossugar_trans"/>
</dbReference>
<evidence type="ECO:0000256" key="3">
    <source>
        <dbReference type="ARBA" id="ARBA00005735"/>
    </source>
</evidence>
<evidence type="ECO:0000313" key="13">
    <source>
        <dbReference type="EMBL" id="QHT75886.1"/>
    </source>
</evidence>
<dbReference type="GO" id="GO:0016020">
    <property type="term" value="C:membrane"/>
    <property type="evidence" value="ECO:0007669"/>
    <property type="project" value="UniProtKB-SubCell"/>
</dbReference>
<keyword evidence="5" id="KW-0808">Transferase</keyword>
<dbReference type="GO" id="GO:0008378">
    <property type="term" value="F:galactosyltransferase activity"/>
    <property type="evidence" value="ECO:0007669"/>
    <property type="project" value="TreeGrafter"/>
</dbReference>
<dbReference type="PRINTS" id="PR02050">
    <property type="entry name" value="B14GALTRFASE"/>
</dbReference>
<dbReference type="PANTHER" id="PTHR19300">
    <property type="entry name" value="BETA-1,4-GALACTOSYLTRANSFERASE"/>
    <property type="match status" value="1"/>
</dbReference>
<evidence type="ECO:0000256" key="7">
    <source>
        <dbReference type="ARBA" id="ARBA00022968"/>
    </source>
</evidence>
<organism evidence="13">
    <name type="scientific">viral metagenome</name>
    <dbReference type="NCBI Taxonomy" id="1070528"/>
    <lineage>
        <taxon>unclassified sequences</taxon>
        <taxon>metagenomes</taxon>
        <taxon>organismal metagenomes</taxon>
    </lineage>
</organism>
<protein>
    <recommendedName>
        <fullName evidence="14">Galactosyltransferase C-terminal domain-containing protein</fullName>
    </recommendedName>
</protein>
<dbReference type="Pfam" id="PF13733">
    <property type="entry name" value="Glyco_transf_7N"/>
    <property type="match status" value="1"/>
</dbReference>
<evidence type="ECO:0000259" key="11">
    <source>
        <dbReference type="Pfam" id="PF02709"/>
    </source>
</evidence>
<dbReference type="Gene3D" id="3.90.550.10">
    <property type="entry name" value="Spore Coat Polysaccharide Biosynthesis Protein SpsA, Chain A"/>
    <property type="match status" value="1"/>
</dbReference>
<comment type="similarity">
    <text evidence="3">Belongs to the glycosyltransferase 7 family.</text>
</comment>
<evidence type="ECO:0000256" key="2">
    <source>
        <dbReference type="ARBA" id="ARBA00004922"/>
    </source>
</evidence>
<keyword evidence="9" id="KW-0472">Membrane</keyword>
<evidence type="ECO:0000256" key="1">
    <source>
        <dbReference type="ARBA" id="ARBA00004606"/>
    </source>
</evidence>
<evidence type="ECO:0000256" key="9">
    <source>
        <dbReference type="ARBA" id="ARBA00023136"/>
    </source>
</evidence>
<comment type="pathway">
    <text evidence="2">Protein modification; protein glycosylation.</text>
</comment>
<dbReference type="InterPro" id="IPR027791">
    <property type="entry name" value="Galactosyl_T_C"/>
</dbReference>
<evidence type="ECO:0008006" key="14">
    <source>
        <dbReference type="Google" id="ProtNLM"/>
    </source>
</evidence>
<evidence type="ECO:0000256" key="4">
    <source>
        <dbReference type="ARBA" id="ARBA00022676"/>
    </source>
</evidence>
<dbReference type="Pfam" id="PF02709">
    <property type="entry name" value="Glyco_transf_7C"/>
    <property type="match status" value="1"/>
</dbReference>
<dbReference type="PANTHER" id="PTHR19300:SF57">
    <property type="entry name" value="BETA-1,4-N-ACETYLGALACTOSAMINYLTRANSFERASE"/>
    <property type="match status" value="1"/>
</dbReference>
<evidence type="ECO:0000259" key="12">
    <source>
        <dbReference type="Pfam" id="PF13733"/>
    </source>
</evidence>
<dbReference type="UniPathway" id="UPA00378"/>
<keyword evidence="4" id="KW-0328">Glycosyltransferase</keyword>
<dbReference type="GO" id="GO:0005794">
    <property type="term" value="C:Golgi apparatus"/>
    <property type="evidence" value="ECO:0007669"/>
    <property type="project" value="TreeGrafter"/>
</dbReference>
<feature type="domain" description="Galactosyltransferase N-terminal" evidence="12">
    <location>
        <begin position="6"/>
        <end position="90"/>
    </location>
</feature>
<dbReference type="InterPro" id="IPR027995">
    <property type="entry name" value="Galactosyl_T_N"/>
</dbReference>
<keyword evidence="6" id="KW-0812">Transmembrane</keyword>
<proteinExistence type="inferred from homology"/>
<keyword evidence="8" id="KW-1133">Transmembrane helix</keyword>
<reference evidence="13" key="1">
    <citation type="journal article" date="2020" name="Nature">
        <title>Giant virus diversity and host interactions through global metagenomics.</title>
        <authorList>
            <person name="Schulz F."/>
            <person name="Roux S."/>
            <person name="Paez-Espino D."/>
            <person name="Jungbluth S."/>
            <person name="Walsh D.A."/>
            <person name="Denef V.J."/>
            <person name="McMahon K.D."/>
            <person name="Konstantinidis K.T."/>
            <person name="Eloe-Fadrosh E.A."/>
            <person name="Kyrpides N.C."/>
            <person name="Woyke T."/>
        </authorList>
    </citation>
    <scope>NUCLEOTIDE SEQUENCE</scope>
    <source>
        <strain evidence="13">GVMAG-M-3300023179-71</strain>
    </source>
</reference>
<evidence type="ECO:0000256" key="5">
    <source>
        <dbReference type="ARBA" id="ARBA00022679"/>
    </source>
</evidence>
<keyword evidence="10" id="KW-0325">Glycoprotein</keyword>
<feature type="domain" description="Galactosyltransferase C-terminal" evidence="11">
    <location>
        <begin position="99"/>
        <end position="156"/>
    </location>
</feature>
<sequence length="344" mass="40314">MIPKRVFIIPYRNRCQQKFFFCKYMSFLLEHDKDYEIYFSHQVDKRPFNRGAVKNIGFLAIKQKYPNDYKDINFIFHDIDTVPFHKLFNYTTELGVIKHYYGFDYALGGIVVIKGKDFESTMGYPNYWGWGMEDNVLQTRANNVKLIIDRTQFYKIGSPEIIQLFDGITRIINKHDPYRAKYDNLNSGLHSISDLKFIVNTKSTNNLDNKFTVDDFPIFYINILNFKTEIEPNSQEYYEYDLREPQRKIINPNKLANLSMQFDKTGIQQKNISYIPTSNEKQELINKYGYENAIKIINYNEHNSTDLLVIPPSILYSSEYAKNNGIKPKATTSVSIGMGGLKKN</sequence>
<dbReference type="InterPro" id="IPR003859">
    <property type="entry name" value="Galactosyl_T"/>
</dbReference>
<evidence type="ECO:0000256" key="10">
    <source>
        <dbReference type="ARBA" id="ARBA00023180"/>
    </source>
</evidence>
<keyword evidence="7" id="KW-0735">Signal-anchor</keyword>
<dbReference type="GO" id="GO:0005975">
    <property type="term" value="P:carbohydrate metabolic process"/>
    <property type="evidence" value="ECO:0007669"/>
    <property type="project" value="InterPro"/>
</dbReference>
<dbReference type="AlphaFoldDB" id="A0A6C0H6P2"/>
<dbReference type="EMBL" id="MN739884">
    <property type="protein sequence ID" value="QHT75886.1"/>
    <property type="molecule type" value="Genomic_DNA"/>
</dbReference>
<dbReference type="SUPFAM" id="SSF53448">
    <property type="entry name" value="Nucleotide-diphospho-sugar transferases"/>
    <property type="match status" value="1"/>
</dbReference>
<evidence type="ECO:0000256" key="6">
    <source>
        <dbReference type="ARBA" id="ARBA00022692"/>
    </source>
</evidence>
<evidence type="ECO:0000256" key="8">
    <source>
        <dbReference type="ARBA" id="ARBA00022989"/>
    </source>
</evidence>
<comment type="subcellular location">
    <subcellularLocation>
        <location evidence="1">Membrane</location>
        <topology evidence="1">Single-pass type II membrane protein</topology>
    </subcellularLocation>
</comment>
<accession>A0A6C0H6P2</accession>
<name>A0A6C0H6P2_9ZZZZ</name>